<feature type="non-terminal residue" evidence="1">
    <location>
        <position position="111"/>
    </location>
</feature>
<proteinExistence type="predicted"/>
<sequence>MRTLPWCPSVLPASQERRVRRASRPSTLPIARAGLLQQHDIARDALGDCEATCRLLDAPRAYDLTPNAVPRPHPLHQSPTHPRYATQQALMFLDVRIALVNPTGAATIFTR</sequence>
<name>A0AAD6ZPJ1_9AGAR</name>
<keyword evidence="2" id="KW-1185">Reference proteome</keyword>
<evidence type="ECO:0000313" key="1">
    <source>
        <dbReference type="EMBL" id="KAJ7333290.1"/>
    </source>
</evidence>
<gene>
    <name evidence="1" type="ORF">DFH08DRAFT_1083754</name>
</gene>
<organism evidence="1 2">
    <name type="scientific">Mycena albidolilacea</name>
    <dbReference type="NCBI Taxonomy" id="1033008"/>
    <lineage>
        <taxon>Eukaryota</taxon>
        <taxon>Fungi</taxon>
        <taxon>Dikarya</taxon>
        <taxon>Basidiomycota</taxon>
        <taxon>Agaricomycotina</taxon>
        <taxon>Agaricomycetes</taxon>
        <taxon>Agaricomycetidae</taxon>
        <taxon>Agaricales</taxon>
        <taxon>Marasmiineae</taxon>
        <taxon>Mycenaceae</taxon>
        <taxon>Mycena</taxon>
    </lineage>
</organism>
<dbReference type="EMBL" id="JARIHO010000034">
    <property type="protein sequence ID" value="KAJ7333290.1"/>
    <property type="molecule type" value="Genomic_DNA"/>
</dbReference>
<comment type="caution">
    <text evidence="1">The sequence shown here is derived from an EMBL/GenBank/DDBJ whole genome shotgun (WGS) entry which is preliminary data.</text>
</comment>
<protein>
    <submittedName>
        <fullName evidence="1">Uncharacterized protein</fullName>
    </submittedName>
</protein>
<accession>A0AAD6ZPJ1</accession>
<dbReference type="AlphaFoldDB" id="A0AAD6ZPJ1"/>
<evidence type="ECO:0000313" key="2">
    <source>
        <dbReference type="Proteomes" id="UP001218218"/>
    </source>
</evidence>
<dbReference type="Proteomes" id="UP001218218">
    <property type="component" value="Unassembled WGS sequence"/>
</dbReference>
<reference evidence="1" key="1">
    <citation type="submission" date="2023-03" db="EMBL/GenBank/DDBJ databases">
        <title>Massive genome expansion in bonnet fungi (Mycena s.s.) driven by repeated elements and novel gene families across ecological guilds.</title>
        <authorList>
            <consortium name="Lawrence Berkeley National Laboratory"/>
            <person name="Harder C.B."/>
            <person name="Miyauchi S."/>
            <person name="Viragh M."/>
            <person name="Kuo A."/>
            <person name="Thoen E."/>
            <person name="Andreopoulos B."/>
            <person name="Lu D."/>
            <person name="Skrede I."/>
            <person name="Drula E."/>
            <person name="Henrissat B."/>
            <person name="Morin E."/>
            <person name="Kohler A."/>
            <person name="Barry K."/>
            <person name="LaButti K."/>
            <person name="Morin E."/>
            <person name="Salamov A."/>
            <person name="Lipzen A."/>
            <person name="Mereny Z."/>
            <person name="Hegedus B."/>
            <person name="Baldrian P."/>
            <person name="Stursova M."/>
            <person name="Weitz H."/>
            <person name="Taylor A."/>
            <person name="Grigoriev I.V."/>
            <person name="Nagy L.G."/>
            <person name="Martin F."/>
            <person name="Kauserud H."/>
        </authorList>
    </citation>
    <scope>NUCLEOTIDE SEQUENCE</scope>
    <source>
        <strain evidence="1">CBHHK002</strain>
    </source>
</reference>